<evidence type="ECO:0000256" key="12">
    <source>
        <dbReference type="ARBA" id="ARBA00049091"/>
    </source>
</evidence>
<evidence type="ECO:0000256" key="5">
    <source>
        <dbReference type="ARBA" id="ARBA00022862"/>
    </source>
</evidence>
<reference evidence="15" key="1">
    <citation type="journal article" date="2014" name="Int. J. Syst. Evol. Microbiol.">
        <title>Complete genome sequence of Corynebacterium casei LMG S-19264T (=DSM 44701T), isolated from a smear-ripened cheese.</title>
        <authorList>
            <consortium name="US DOE Joint Genome Institute (JGI-PGF)"/>
            <person name="Walter F."/>
            <person name="Albersmeier A."/>
            <person name="Kalinowski J."/>
            <person name="Ruckert C."/>
        </authorList>
    </citation>
    <scope>NUCLEOTIDE SEQUENCE</scope>
    <source>
        <strain evidence="15">KCTC 22169</strain>
    </source>
</reference>
<keyword evidence="16" id="KW-1185">Reference proteome</keyword>
<evidence type="ECO:0000256" key="10">
    <source>
        <dbReference type="ARBA" id="ARBA00038489"/>
    </source>
</evidence>
<evidence type="ECO:0000256" key="7">
    <source>
        <dbReference type="ARBA" id="ARBA00023157"/>
    </source>
</evidence>
<protein>
    <recommendedName>
        <fullName evidence="3">thioredoxin-dependent peroxiredoxin</fullName>
        <ecNumber evidence="3">1.11.1.24</ecNumber>
    </recommendedName>
    <alternativeName>
        <fullName evidence="9">Thioredoxin peroxidase</fullName>
    </alternativeName>
    <alternativeName>
        <fullName evidence="11">Thioredoxin-dependent peroxiredoxin Bcp</fullName>
    </alternativeName>
</protein>
<evidence type="ECO:0000256" key="1">
    <source>
        <dbReference type="ARBA" id="ARBA00003330"/>
    </source>
</evidence>
<keyword evidence="6" id="KW-0560">Oxidoreductase</keyword>
<proteinExistence type="inferred from homology"/>
<dbReference type="InterPro" id="IPR013766">
    <property type="entry name" value="Thioredoxin_domain"/>
</dbReference>
<feature type="domain" description="Thioredoxin" evidence="14">
    <location>
        <begin position="3"/>
        <end position="156"/>
    </location>
</feature>
<dbReference type="FunFam" id="3.40.30.10:FF:000007">
    <property type="entry name" value="Thioredoxin-dependent thiol peroxidase"/>
    <property type="match status" value="1"/>
</dbReference>
<comment type="subunit">
    <text evidence="2">Monomer.</text>
</comment>
<dbReference type="InterPro" id="IPR024706">
    <property type="entry name" value="Peroxiredoxin_AhpC-typ"/>
</dbReference>
<dbReference type="GO" id="GO:0005737">
    <property type="term" value="C:cytoplasm"/>
    <property type="evidence" value="ECO:0007669"/>
    <property type="project" value="TreeGrafter"/>
</dbReference>
<dbReference type="PANTHER" id="PTHR42801:SF4">
    <property type="entry name" value="AHPC_TSA FAMILY PROTEIN"/>
    <property type="match status" value="1"/>
</dbReference>
<keyword evidence="8" id="KW-0676">Redox-active center</keyword>
<keyword evidence="5" id="KW-0049">Antioxidant</keyword>
<dbReference type="PANTHER" id="PTHR42801">
    <property type="entry name" value="THIOREDOXIN-DEPENDENT PEROXIDE REDUCTASE"/>
    <property type="match status" value="1"/>
</dbReference>
<comment type="catalytic activity">
    <reaction evidence="12">
        <text>a hydroperoxide + [thioredoxin]-dithiol = an alcohol + [thioredoxin]-disulfide + H2O</text>
        <dbReference type="Rhea" id="RHEA:62620"/>
        <dbReference type="Rhea" id="RHEA-COMP:10698"/>
        <dbReference type="Rhea" id="RHEA-COMP:10700"/>
        <dbReference type="ChEBI" id="CHEBI:15377"/>
        <dbReference type="ChEBI" id="CHEBI:29950"/>
        <dbReference type="ChEBI" id="CHEBI:30879"/>
        <dbReference type="ChEBI" id="CHEBI:35924"/>
        <dbReference type="ChEBI" id="CHEBI:50058"/>
        <dbReference type="EC" id="1.11.1.24"/>
    </reaction>
</comment>
<sequence>MALQPGQPVPDFVVPATSHKNVHLRALKGYQVLLYFYPKNHTPACTIETQDFGANYQRFRDRNILVFGVSRDTLDSHERFKREQSLPFELISDHNEALCRIFGVLREKELFGRRIYSLVRSTFLIDETGCLTSAWRDVDARSHVHRILEELERGGTRKTG</sequence>
<accession>A0A918KGQ7</accession>
<evidence type="ECO:0000256" key="8">
    <source>
        <dbReference type="ARBA" id="ARBA00023284"/>
    </source>
</evidence>
<feature type="active site" description="Cysteine sulfenic acid (-SOH) intermediate; for peroxidase activity" evidence="13">
    <location>
        <position position="45"/>
    </location>
</feature>
<dbReference type="GO" id="GO:0008379">
    <property type="term" value="F:thioredoxin peroxidase activity"/>
    <property type="evidence" value="ECO:0007669"/>
    <property type="project" value="TreeGrafter"/>
</dbReference>
<comment type="function">
    <text evidence="1">Thiol-specific peroxidase that catalyzes the reduction of hydrogen peroxide and organic hydroperoxides to water and alcohols, respectively. Plays a role in cell protection against oxidative stress by detoxifying peroxides and as sensor of hydrogen peroxide-mediated signaling events.</text>
</comment>
<dbReference type="EC" id="1.11.1.24" evidence="3"/>
<dbReference type="RefSeq" id="WP_189610626.1">
    <property type="nucleotide sequence ID" value="NZ_BMXR01000008.1"/>
</dbReference>
<evidence type="ECO:0000256" key="9">
    <source>
        <dbReference type="ARBA" id="ARBA00032824"/>
    </source>
</evidence>
<dbReference type="CDD" id="cd03017">
    <property type="entry name" value="PRX_BCP"/>
    <property type="match status" value="1"/>
</dbReference>
<reference evidence="15" key="2">
    <citation type="submission" date="2020-09" db="EMBL/GenBank/DDBJ databases">
        <authorList>
            <person name="Sun Q."/>
            <person name="Kim S."/>
        </authorList>
    </citation>
    <scope>NUCLEOTIDE SEQUENCE</scope>
    <source>
        <strain evidence="15">KCTC 22169</strain>
    </source>
</reference>
<dbReference type="AlphaFoldDB" id="A0A918KGQ7"/>
<name>A0A918KGQ7_9GAMM</name>
<evidence type="ECO:0000256" key="6">
    <source>
        <dbReference type="ARBA" id="ARBA00023002"/>
    </source>
</evidence>
<evidence type="ECO:0000256" key="3">
    <source>
        <dbReference type="ARBA" id="ARBA00013017"/>
    </source>
</evidence>
<keyword evidence="7" id="KW-1015">Disulfide bond</keyword>
<dbReference type="Gene3D" id="3.40.30.10">
    <property type="entry name" value="Glutaredoxin"/>
    <property type="match status" value="1"/>
</dbReference>
<evidence type="ECO:0000256" key="2">
    <source>
        <dbReference type="ARBA" id="ARBA00011245"/>
    </source>
</evidence>
<dbReference type="GO" id="GO:0045454">
    <property type="term" value="P:cell redox homeostasis"/>
    <property type="evidence" value="ECO:0007669"/>
    <property type="project" value="TreeGrafter"/>
</dbReference>
<evidence type="ECO:0000256" key="11">
    <source>
        <dbReference type="ARBA" id="ARBA00042639"/>
    </source>
</evidence>
<organism evidence="15 16">
    <name type="scientific">Saccharospirillum salsuginis</name>
    <dbReference type="NCBI Taxonomy" id="418750"/>
    <lineage>
        <taxon>Bacteria</taxon>
        <taxon>Pseudomonadati</taxon>
        <taxon>Pseudomonadota</taxon>
        <taxon>Gammaproteobacteria</taxon>
        <taxon>Oceanospirillales</taxon>
        <taxon>Saccharospirillaceae</taxon>
        <taxon>Saccharospirillum</taxon>
    </lineage>
</organism>
<dbReference type="Pfam" id="PF00578">
    <property type="entry name" value="AhpC-TSA"/>
    <property type="match status" value="1"/>
</dbReference>
<dbReference type="EMBL" id="BMXR01000008">
    <property type="protein sequence ID" value="GGX62293.1"/>
    <property type="molecule type" value="Genomic_DNA"/>
</dbReference>
<evidence type="ECO:0000259" key="14">
    <source>
        <dbReference type="PROSITE" id="PS51352"/>
    </source>
</evidence>
<dbReference type="PROSITE" id="PS51352">
    <property type="entry name" value="THIOREDOXIN_2"/>
    <property type="match status" value="1"/>
</dbReference>
<dbReference type="PIRSF" id="PIRSF000239">
    <property type="entry name" value="AHPC"/>
    <property type="match status" value="1"/>
</dbReference>
<comment type="similarity">
    <text evidence="10">Belongs to the peroxiredoxin family. BCP/PrxQ subfamily.</text>
</comment>
<evidence type="ECO:0000313" key="15">
    <source>
        <dbReference type="EMBL" id="GGX62293.1"/>
    </source>
</evidence>
<dbReference type="InterPro" id="IPR000866">
    <property type="entry name" value="AhpC/TSA"/>
</dbReference>
<evidence type="ECO:0000313" key="16">
    <source>
        <dbReference type="Proteomes" id="UP000626148"/>
    </source>
</evidence>
<dbReference type="Proteomes" id="UP000626148">
    <property type="component" value="Unassembled WGS sequence"/>
</dbReference>
<dbReference type="InterPro" id="IPR050924">
    <property type="entry name" value="Peroxiredoxin_BCP/PrxQ"/>
</dbReference>
<comment type="caution">
    <text evidence="15">The sequence shown here is derived from an EMBL/GenBank/DDBJ whole genome shotgun (WGS) entry which is preliminary data.</text>
</comment>
<evidence type="ECO:0000256" key="4">
    <source>
        <dbReference type="ARBA" id="ARBA00022559"/>
    </source>
</evidence>
<evidence type="ECO:0000256" key="13">
    <source>
        <dbReference type="PIRSR" id="PIRSR000239-1"/>
    </source>
</evidence>
<dbReference type="SUPFAM" id="SSF52833">
    <property type="entry name" value="Thioredoxin-like"/>
    <property type="match status" value="1"/>
</dbReference>
<gene>
    <name evidence="15" type="ORF">GCM10007392_32720</name>
</gene>
<dbReference type="InterPro" id="IPR036249">
    <property type="entry name" value="Thioredoxin-like_sf"/>
</dbReference>
<dbReference type="GO" id="GO:0034599">
    <property type="term" value="P:cellular response to oxidative stress"/>
    <property type="evidence" value="ECO:0007669"/>
    <property type="project" value="TreeGrafter"/>
</dbReference>
<keyword evidence="4" id="KW-0575">Peroxidase</keyword>